<dbReference type="EMBL" id="CTRP01000004">
    <property type="protein sequence ID" value="CQR71357.1"/>
    <property type="molecule type" value="Genomic_DNA"/>
</dbReference>
<dbReference type="RefSeq" id="WP_021167461.1">
    <property type="nucleotide sequence ID" value="NZ_CTRP01000004.1"/>
</dbReference>
<sequence length="121" mass="13453">MNLFGEFEKRRGCTPPIPASKCEKGNQADELTDTWKVLKLAFDGRLRQSCLIPVLPEYRVVFGDVIWICPDEDRVQNKQAAGEVAFTPDELMDIIRIAAQDQQSAAGIVAVKKSFGGIITR</sequence>
<organism evidence="1 2">
    <name type="scientific">Sporomusa ovata</name>
    <dbReference type="NCBI Taxonomy" id="2378"/>
    <lineage>
        <taxon>Bacteria</taxon>
        <taxon>Bacillati</taxon>
        <taxon>Bacillota</taxon>
        <taxon>Negativicutes</taxon>
        <taxon>Selenomonadales</taxon>
        <taxon>Sporomusaceae</taxon>
        <taxon>Sporomusa</taxon>
    </lineage>
</organism>
<keyword evidence="2" id="KW-1185">Reference proteome</keyword>
<dbReference type="Proteomes" id="UP000049855">
    <property type="component" value="Unassembled WGS sequence"/>
</dbReference>
<evidence type="ECO:0000313" key="1">
    <source>
        <dbReference type="EMBL" id="CQR71357.1"/>
    </source>
</evidence>
<protein>
    <submittedName>
        <fullName evidence="1">Uncharacterized protein</fullName>
    </submittedName>
</protein>
<name>A0A0U1KV89_9FIRM</name>
<evidence type="ECO:0000313" key="2">
    <source>
        <dbReference type="Proteomes" id="UP000049855"/>
    </source>
</evidence>
<dbReference type="AlphaFoldDB" id="A0A0U1KV89"/>
<proteinExistence type="predicted"/>
<gene>
    <name evidence="1" type="ORF">SpAn4DRAFT_3862</name>
</gene>
<accession>A0A0U1KV89</accession>
<reference evidence="2" key="1">
    <citation type="submission" date="2015-03" db="EMBL/GenBank/DDBJ databases">
        <authorList>
            <person name="Nijsse Bart"/>
        </authorList>
    </citation>
    <scope>NUCLEOTIDE SEQUENCE [LARGE SCALE GENOMIC DNA]</scope>
</reference>